<protein>
    <recommendedName>
        <fullName evidence="8">Cytidylate kinase</fullName>
        <shortName evidence="8">CK</shortName>
        <ecNumber evidence="8">2.7.4.25</ecNumber>
    </recommendedName>
    <alternativeName>
        <fullName evidence="8">Cytidine monophosphate kinase</fullName>
        <shortName evidence="8">CMP kinase</shortName>
    </alternativeName>
</protein>
<keyword evidence="3 8" id="KW-0547">Nucleotide-binding</keyword>
<sequence>MALIITIDGVAASGKSSVARRVAEELRLPFVSSGLLYRAATVLALRESLDLSDGAALLAALEHFSPRLIPDAAGNRVLVGTDDLTGALHTAEVDAHVSQVSQHPPLRRWVREQLRLLPPPFVVEGRDMGSAVFPEAAVKYYLTARPEVRARRRGAERDLSVEQIEWALRERDRQDAAQSAPAEGAVLLDTSDMNLEQVVERILEGVRAWADR</sequence>
<dbReference type="GO" id="GO:0036431">
    <property type="term" value="F:dCMP kinase activity"/>
    <property type="evidence" value="ECO:0007669"/>
    <property type="project" value="InterPro"/>
</dbReference>
<evidence type="ECO:0000256" key="3">
    <source>
        <dbReference type="ARBA" id="ARBA00022741"/>
    </source>
</evidence>
<dbReference type="Proteomes" id="UP000569951">
    <property type="component" value="Unassembled WGS sequence"/>
</dbReference>
<keyword evidence="5 8" id="KW-0067">ATP-binding</keyword>
<dbReference type="CDD" id="cd02020">
    <property type="entry name" value="CMPK"/>
    <property type="match status" value="1"/>
</dbReference>
<comment type="catalytic activity">
    <reaction evidence="7 8">
        <text>CMP + ATP = CDP + ADP</text>
        <dbReference type="Rhea" id="RHEA:11600"/>
        <dbReference type="ChEBI" id="CHEBI:30616"/>
        <dbReference type="ChEBI" id="CHEBI:58069"/>
        <dbReference type="ChEBI" id="CHEBI:60377"/>
        <dbReference type="ChEBI" id="CHEBI:456216"/>
        <dbReference type="EC" id="2.7.4.25"/>
    </reaction>
</comment>
<reference evidence="10 11" key="1">
    <citation type="submission" date="2020-08" db="EMBL/GenBank/DDBJ databases">
        <title>Genomic Encyclopedia of Type Strains, Phase IV (KMG-IV): sequencing the most valuable type-strain genomes for metagenomic binning, comparative biology and taxonomic classification.</title>
        <authorList>
            <person name="Goeker M."/>
        </authorList>
    </citation>
    <scope>NUCLEOTIDE SEQUENCE [LARGE SCALE GENOMIC DNA]</scope>
    <source>
        <strain evidence="10 11">DSM 21458</strain>
    </source>
</reference>
<gene>
    <name evidence="8" type="primary">cmk</name>
    <name evidence="10" type="ORF">HNR42_002377</name>
</gene>
<evidence type="ECO:0000256" key="4">
    <source>
        <dbReference type="ARBA" id="ARBA00022777"/>
    </source>
</evidence>
<evidence type="ECO:0000256" key="2">
    <source>
        <dbReference type="ARBA" id="ARBA00022679"/>
    </source>
</evidence>
<comment type="catalytic activity">
    <reaction evidence="6 8">
        <text>dCMP + ATP = dCDP + ADP</text>
        <dbReference type="Rhea" id="RHEA:25094"/>
        <dbReference type="ChEBI" id="CHEBI:30616"/>
        <dbReference type="ChEBI" id="CHEBI:57566"/>
        <dbReference type="ChEBI" id="CHEBI:58593"/>
        <dbReference type="ChEBI" id="CHEBI:456216"/>
        <dbReference type="EC" id="2.7.4.25"/>
    </reaction>
</comment>
<keyword evidence="11" id="KW-1185">Reference proteome</keyword>
<evidence type="ECO:0000256" key="1">
    <source>
        <dbReference type="ARBA" id="ARBA00009427"/>
    </source>
</evidence>
<keyword evidence="4 8" id="KW-0418">Kinase</keyword>
<dbReference type="Pfam" id="PF02224">
    <property type="entry name" value="Cytidylate_kin"/>
    <property type="match status" value="1"/>
</dbReference>
<dbReference type="InterPro" id="IPR027417">
    <property type="entry name" value="P-loop_NTPase"/>
</dbReference>
<evidence type="ECO:0000256" key="8">
    <source>
        <dbReference type="HAMAP-Rule" id="MF_00238"/>
    </source>
</evidence>
<comment type="caution">
    <text evidence="10">The sequence shown here is derived from an EMBL/GenBank/DDBJ whole genome shotgun (WGS) entry which is preliminary data.</text>
</comment>
<proteinExistence type="inferred from homology"/>
<dbReference type="GO" id="GO:0006220">
    <property type="term" value="P:pyrimidine nucleotide metabolic process"/>
    <property type="evidence" value="ECO:0007669"/>
    <property type="project" value="UniProtKB-UniRule"/>
</dbReference>
<evidence type="ECO:0000256" key="6">
    <source>
        <dbReference type="ARBA" id="ARBA00047615"/>
    </source>
</evidence>
<dbReference type="AlphaFoldDB" id="A0A841I4P6"/>
<keyword evidence="2 8" id="KW-0808">Transferase</keyword>
<dbReference type="RefSeq" id="WP_183987691.1">
    <property type="nucleotide sequence ID" value="NZ_JACHHG010000008.1"/>
</dbReference>
<dbReference type="HAMAP" id="MF_00238">
    <property type="entry name" value="Cytidyl_kinase_type1"/>
    <property type="match status" value="1"/>
</dbReference>
<dbReference type="GO" id="GO:0005737">
    <property type="term" value="C:cytoplasm"/>
    <property type="evidence" value="ECO:0007669"/>
    <property type="project" value="UniProtKB-SubCell"/>
</dbReference>
<dbReference type="NCBIfam" id="TIGR00017">
    <property type="entry name" value="cmk"/>
    <property type="match status" value="1"/>
</dbReference>
<evidence type="ECO:0000256" key="7">
    <source>
        <dbReference type="ARBA" id="ARBA00048478"/>
    </source>
</evidence>
<evidence type="ECO:0000256" key="5">
    <source>
        <dbReference type="ARBA" id="ARBA00022840"/>
    </source>
</evidence>
<evidence type="ECO:0000259" key="9">
    <source>
        <dbReference type="Pfam" id="PF02224"/>
    </source>
</evidence>
<dbReference type="Gene3D" id="3.40.50.300">
    <property type="entry name" value="P-loop containing nucleotide triphosphate hydrolases"/>
    <property type="match status" value="1"/>
</dbReference>
<evidence type="ECO:0000313" key="10">
    <source>
        <dbReference type="EMBL" id="MBB6098942.1"/>
    </source>
</evidence>
<dbReference type="GO" id="GO:0005524">
    <property type="term" value="F:ATP binding"/>
    <property type="evidence" value="ECO:0007669"/>
    <property type="project" value="UniProtKB-UniRule"/>
</dbReference>
<keyword evidence="8" id="KW-0963">Cytoplasm</keyword>
<dbReference type="EC" id="2.7.4.25" evidence="8"/>
<name>A0A841I4P6_9DEIO</name>
<dbReference type="EMBL" id="JACHHG010000008">
    <property type="protein sequence ID" value="MBB6098942.1"/>
    <property type="molecule type" value="Genomic_DNA"/>
</dbReference>
<dbReference type="SUPFAM" id="SSF52540">
    <property type="entry name" value="P-loop containing nucleoside triphosphate hydrolases"/>
    <property type="match status" value="1"/>
</dbReference>
<organism evidence="10 11">
    <name type="scientific">Deinobacterium chartae</name>
    <dbReference type="NCBI Taxonomy" id="521158"/>
    <lineage>
        <taxon>Bacteria</taxon>
        <taxon>Thermotogati</taxon>
        <taxon>Deinococcota</taxon>
        <taxon>Deinococci</taxon>
        <taxon>Deinococcales</taxon>
        <taxon>Deinococcaceae</taxon>
        <taxon>Deinobacterium</taxon>
    </lineage>
</organism>
<comment type="subcellular location">
    <subcellularLocation>
        <location evidence="8">Cytoplasm</location>
    </subcellularLocation>
</comment>
<dbReference type="InterPro" id="IPR011994">
    <property type="entry name" value="Cytidylate_kinase_dom"/>
</dbReference>
<feature type="domain" description="Cytidylate kinase" evidence="9">
    <location>
        <begin position="5"/>
        <end position="206"/>
    </location>
</feature>
<dbReference type="InterPro" id="IPR003136">
    <property type="entry name" value="Cytidylate_kin"/>
</dbReference>
<evidence type="ECO:0000313" key="11">
    <source>
        <dbReference type="Proteomes" id="UP000569951"/>
    </source>
</evidence>
<feature type="binding site" evidence="8">
    <location>
        <begin position="9"/>
        <end position="17"/>
    </location>
    <ligand>
        <name>ATP</name>
        <dbReference type="ChEBI" id="CHEBI:30616"/>
    </ligand>
</feature>
<accession>A0A841I4P6</accession>
<comment type="similarity">
    <text evidence="1 8">Belongs to the cytidylate kinase family. Type 1 subfamily.</text>
</comment>